<keyword evidence="1" id="KW-1133">Transmembrane helix</keyword>
<keyword evidence="4" id="KW-1185">Reference proteome</keyword>
<dbReference type="KEGG" id="gsn:YC6258_05732"/>
<proteinExistence type="predicted"/>
<dbReference type="Proteomes" id="UP000032266">
    <property type="component" value="Chromosome"/>
</dbReference>
<protein>
    <recommendedName>
        <fullName evidence="2">DUF1468 domain-containing protein</fullName>
    </recommendedName>
</protein>
<feature type="transmembrane region" description="Helical" evidence="1">
    <location>
        <begin position="71"/>
        <end position="87"/>
    </location>
</feature>
<name>A0A0C5VEU7_9GAMM</name>
<dbReference type="AlphaFoldDB" id="A0A0C5VEU7"/>
<dbReference type="EMBL" id="CP007142">
    <property type="protein sequence ID" value="AJQ97760.1"/>
    <property type="molecule type" value="Genomic_DNA"/>
</dbReference>
<feature type="transmembrane region" description="Helical" evidence="1">
    <location>
        <begin position="117"/>
        <end position="136"/>
    </location>
</feature>
<dbReference type="HOGENOM" id="CLU_110735_3_0_6"/>
<gene>
    <name evidence="3" type="ORF">YC6258_05732</name>
</gene>
<dbReference type="OrthoDB" id="5519430at2"/>
<evidence type="ECO:0000259" key="2">
    <source>
        <dbReference type="Pfam" id="PF07331"/>
    </source>
</evidence>
<dbReference type="Pfam" id="PF07331">
    <property type="entry name" value="TctB"/>
    <property type="match status" value="1"/>
</dbReference>
<dbReference type="RefSeq" id="WP_044619416.1">
    <property type="nucleotide sequence ID" value="NZ_CP007142.1"/>
</dbReference>
<dbReference type="PATRIC" id="fig|1445510.3.peg.5689"/>
<evidence type="ECO:0000313" key="4">
    <source>
        <dbReference type="Proteomes" id="UP000032266"/>
    </source>
</evidence>
<organism evidence="3 4">
    <name type="scientific">Gynuella sunshinyii YC6258</name>
    <dbReference type="NCBI Taxonomy" id="1445510"/>
    <lineage>
        <taxon>Bacteria</taxon>
        <taxon>Pseudomonadati</taxon>
        <taxon>Pseudomonadota</taxon>
        <taxon>Gammaproteobacteria</taxon>
        <taxon>Oceanospirillales</taxon>
        <taxon>Saccharospirillaceae</taxon>
        <taxon>Gynuella</taxon>
    </lineage>
</organism>
<evidence type="ECO:0000256" key="1">
    <source>
        <dbReference type="SAM" id="Phobius"/>
    </source>
</evidence>
<feature type="transmembrane region" description="Helical" evidence="1">
    <location>
        <begin position="42"/>
        <end position="59"/>
    </location>
</feature>
<accession>A0A0C5VEU7</accession>
<dbReference type="STRING" id="1445510.YC6258_05732"/>
<keyword evidence="1" id="KW-0472">Membrane</keyword>
<feature type="domain" description="DUF1468" evidence="2">
    <location>
        <begin position="8"/>
        <end position="141"/>
    </location>
</feature>
<evidence type="ECO:0000313" key="3">
    <source>
        <dbReference type="EMBL" id="AJQ97760.1"/>
    </source>
</evidence>
<keyword evidence="1" id="KW-0812">Transmembrane</keyword>
<sequence length="148" mass="16186">MSFINDRVFGLLMFILAVAYGWGALQFPEPFGGAEAVGPKTFPLILSVILALTSAYLVIKPDQDLSWPLNRSGIDILIAIAILIIYTMLLEPLGFILATTMMVTSLSRLLKAPVKNAFFTGLIGSVVIFVLFNYGLELTLPHGLLELR</sequence>
<reference evidence="3 4" key="1">
    <citation type="submission" date="2014-01" db="EMBL/GenBank/DDBJ databases">
        <title>Full genme sequencing of cellulolytic bacterium Gynuella sunshinyii YC6258T gen. nov., sp. nov.</title>
        <authorList>
            <person name="Khan H."/>
            <person name="Chung E.J."/>
            <person name="Chung Y.R."/>
        </authorList>
    </citation>
    <scope>NUCLEOTIDE SEQUENCE [LARGE SCALE GENOMIC DNA]</scope>
    <source>
        <strain evidence="3 4">YC6258</strain>
    </source>
</reference>
<dbReference type="InterPro" id="IPR009936">
    <property type="entry name" value="DUF1468"/>
</dbReference>